<accession>A0ABU2KME8</accession>
<evidence type="ECO:0000313" key="2">
    <source>
        <dbReference type="Proteomes" id="UP001182991"/>
    </source>
</evidence>
<keyword evidence="2" id="KW-1185">Reference proteome</keyword>
<gene>
    <name evidence="1" type="ORF">RLT85_14785</name>
</gene>
<proteinExistence type="predicted"/>
<dbReference type="RefSeq" id="WP_311402820.1">
    <property type="nucleotide sequence ID" value="NZ_JAVRBG010000026.1"/>
</dbReference>
<reference evidence="2" key="1">
    <citation type="submission" date="2023-07" db="EMBL/GenBank/DDBJ databases">
        <title>Isolating and identifying novel microbial strains from the Mariana Trench.</title>
        <authorList>
            <person name="Fu H."/>
        </authorList>
    </citation>
    <scope>NUCLEOTIDE SEQUENCE [LARGE SCALE GENOMIC DNA]</scope>
    <source>
        <strain evidence="2">T-y2</strain>
    </source>
</reference>
<organism evidence="1 2">
    <name type="scientific">Mesonia ostreae</name>
    <dbReference type="NCBI Taxonomy" id="861110"/>
    <lineage>
        <taxon>Bacteria</taxon>
        <taxon>Pseudomonadati</taxon>
        <taxon>Bacteroidota</taxon>
        <taxon>Flavobacteriia</taxon>
        <taxon>Flavobacteriales</taxon>
        <taxon>Flavobacteriaceae</taxon>
        <taxon>Mesonia</taxon>
    </lineage>
</organism>
<name>A0ABU2KME8_9FLAO</name>
<protein>
    <submittedName>
        <fullName evidence="1">Uncharacterized protein</fullName>
    </submittedName>
</protein>
<dbReference type="Proteomes" id="UP001182991">
    <property type="component" value="Unassembled WGS sequence"/>
</dbReference>
<dbReference type="EMBL" id="JAVRBG010000026">
    <property type="protein sequence ID" value="MDT0295896.1"/>
    <property type="molecule type" value="Genomic_DNA"/>
</dbReference>
<evidence type="ECO:0000313" key="1">
    <source>
        <dbReference type="EMBL" id="MDT0295896.1"/>
    </source>
</evidence>
<sequence length="241" mass="27574">MADRKIFGINNTYSIHYSHDSLNSEEFSIIALEEDDMPPQYFFFSEYLTQLTDRNEIWGKGLFLLNLYNGAVNINLVNHDWDSQVSFTRLTNWVTHENLTPLNTVDILPINPFPSNPVTDNVKKAKLKNAHFITYSTFLSKSEKDVQSLLLLSGNKLNWITLYAIYDTLKFYSQDFDALTTKCGYTKNDIKAFTGTANNFGLLGINSRHGELGWGIPTNTMNIQDAKKLILNMSKNYIMSK</sequence>
<comment type="caution">
    <text evidence="1">The sequence shown here is derived from an EMBL/GenBank/DDBJ whole genome shotgun (WGS) entry which is preliminary data.</text>
</comment>